<evidence type="ECO:0000256" key="1">
    <source>
        <dbReference type="SAM" id="MobiDB-lite"/>
    </source>
</evidence>
<accession>A0A9P9BHN1</accession>
<reference evidence="2" key="1">
    <citation type="journal article" date="2021" name="Nat. Commun.">
        <title>Genetic determinants of endophytism in the Arabidopsis root mycobiome.</title>
        <authorList>
            <person name="Mesny F."/>
            <person name="Miyauchi S."/>
            <person name="Thiergart T."/>
            <person name="Pickel B."/>
            <person name="Atanasova L."/>
            <person name="Karlsson M."/>
            <person name="Huettel B."/>
            <person name="Barry K.W."/>
            <person name="Haridas S."/>
            <person name="Chen C."/>
            <person name="Bauer D."/>
            <person name="Andreopoulos W."/>
            <person name="Pangilinan J."/>
            <person name="LaButti K."/>
            <person name="Riley R."/>
            <person name="Lipzen A."/>
            <person name="Clum A."/>
            <person name="Drula E."/>
            <person name="Henrissat B."/>
            <person name="Kohler A."/>
            <person name="Grigoriev I.V."/>
            <person name="Martin F.M."/>
            <person name="Hacquard S."/>
        </authorList>
    </citation>
    <scope>NUCLEOTIDE SEQUENCE</scope>
    <source>
        <strain evidence="2">MPI-CAGE-CH-0230</strain>
    </source>
</reference>
<sequence length="231" mass="25315">MAPLKPGFAVLPQHVEEIEMGIREAISNSRAPFGRTTQQRRPIEKRRHDTEARPLKQSSGLAKRRRMSCERGATKEAEERCAAATFIAQSITDVSDTAGEESFRTAEPEQNPKPEDNSEPVVIGSDGLPHTAPTTNPAIRSLVLRNFTLRPSGGLSPVLFEALLRGMPELTDLSLEGRVMIQNKQCPEEFAILSTCEIIGAIRAGAPNVLRFHFEKSPLPGALQHSSISKN</sequence>
<feature type="compositionally biased region" description="Basic and acidic residues" evidence="1">
    <location>
        <begin position="101"/>
        <end position="116"/>
    </location>
</feature>
<feature type="region of interest" description="Disordered" evidence="1">
    <location>
        <begin position="94"/>
        <end position="123"/>
    </location>
</feature>
<dbReference type="RefSeq" id="XP_046004452.1">
    <property type="nucleotide sequence ID" value="XM_046163004.1"/>
</dbReference>
<dbReference type="Proteomes" id="UP000756346">
    <property type="component" value="Unassembled WGS sequence"/>
</dbReference>
<feature type="region of interest" description="Disordered" evidence="1">
    <location>
        <begin position="26"/>
        <end position="76"/>
    </location>
</feature>
<keyword evidence="3" id="KW-1185">Reference proteome</keyword>
<dbReference type="AlphaFoldDB" id="A0A9P9BHN1"/>
<feature type="compositionally biased region" description="Basic and acidic residues" evidence="1">
    <location>
        <begin position="67"/>
        <end position="76"/>
    </location>
</feature>
<proteinExistence type="predicted"/>
<evidence type="ECO:0000313" key="3">
    <source>
        <dbReference type="Proteomes" id="UP000756346"/>
    </source>
</evidence>
<gene>
    <name evidence="2" type="ORF">B0I36DRAFT_54286</name>
</gene>
<protein>
    <submittedName>
        <fullName evidence="2">Uncharacterized protein</fullName>
    </submittedName>
</protein>
<dbReference type="EMBL" id="JAGTJQ010000015">
    <property type="protein sequence ID" value="KAH7012076.1"/>
    <property type="molecule type" value="Genomic_DNA"/>
</dbReference>
<feature type="compositionally biased region" description="Polar residues" evidence="1">
    <location>
        <begin position="26"/>
        <end position="40"/>
    </location>
</feature>
<organism evidence="2 3">
    <name type="scientific">Microdochium trichocladiopsis</name>
    <dbReference type="NCBI Taxonomy" id="1682393"/>
    <lineage>
        <taxon>Eukaryota</taxon>
        <taxon>Fungi</taxon>
        <taxon>Dikarya</taxon>
        <taxon>Ascomycota</taxon>
        <taxon>Pezizomycotina</taxon>
        <taxon>Sordariomycetes</taxon>
        <taxon>Xylariomycetidae</taxon>
        <taxon>Xylariales</taxon>
        <taxon>Microdochiaceae</taxon>
        <taxon>Microdochium</taxon>
    </lineage>
</organism>
<evidence type="ECO:0000313" key="2">
    <source>
        <dbReference type="EMBL" id="KAH7012076.1"/>
    </source>
</evidence>
<dbReference type="GeneID" id="70192550"/>
<comment type="caution">
    <text evidence="2">The sequence shown here is derived from an EMBL/GenBank/DDBJ whole genome shotgun (WGS) entry which is preliminary data.</text>
</comment>
<name>A0A9P9BHN1_9PEZI</name>